<evidence type="ECO:0000313" key="2">
    <source>
        <dbReference type="Proteomes" id="UP000646548"/>
    </source>
</evidence>
<sequence>MLDFFQQVSSCSPAAGVKEARKPAGTQVLDSFPSRSAKYTKNLSATSSTAAWDFDDDLFAAELLSCNPELNSWSVIFAEGQCCCSPDSQRMSLMLDSRPAHSGDSLYIQGTQEVTGAYLISPYTHKTETLAASGVSGAEHHSSIVSSAFCCIYAALPPILR</sequence>
<gene>
    <name evidence="1" type="ORF">FQA47_014579</name>
</gene>
<organism evidence="1 2">
    <name type="scientific">Oryzias melastigma</name>
    <name type="common">Marine medaka</name>
    <dbReference type="NCBI Taxonomy" id="30732"/>
    <lineage>
        <taxon>Eukaryota</taxon>
        <taxon>Metazoa</taxon>
        <taxon>Chordata</taxon>
        <taxon>Craniata</taxon>
        <taxon>Vertebrata</taxon>
        <taxon>Euteleostomi</taxon>
        <taxon>Actinopterygii</taxon>
        <taxon>Neopterygii</taxon>
        <taxon>Teleostei</taxon>
        <taxon>Neoteleostei</taxon>
        <taxon>Acanthomorphata</taxon>
        <taxon>Ovalentaria</taxon>
        <taxon>Atherinomorphae</taxon>
        <taxon>Beloniformes</taxon>
        <taxon>Adrianichthyidae</taxon>
        <taxon>Oryziinae</taxon>
        <taxon>Oryzias</taxon>
    </lineage>
</organism>
<name>A0A834FLS1_ORYME</name>
<dbReference type="Proteomes" id="UP000646548">
    <property type="component" value="Unassembled WGS sequence"/>
</dbReference>
<proteinExistence type="predicted"/>
<evidence type="ECO:0000313" key="1">
    <source>
        <dbReference type="EMBL" id="KAF6736065.1"/>
    </source>
</evidence>
<comment type="caution">
    <text evidence="1">The sequence shown here is derived from an EMBL/GenBank/DDBJ whole genome shotgun (WGS) entry which is preliminary data.</text>
</comment>
<dbReference type="AlphaFoldDB" id="A0A834FLS1"/>
<reference evidence="1" key="1">
    <citation type="journal article" name="BMC Genomics">
        <title>Long-read sequencing and de novo genome assembly of marine medaka (Oryzias melastigma).</title>
        <authorList>
            <person name="Liang P."/>
            <person name="Saqib H.S.A."/>
            <person name="Ni X."/>
            <person name="Shen Y."/>
        </authorList>
    </citation>
    <scope>NUCLEOTIDE SEQUENCE</scope>
    <source>
        <strain evidence="1">Bigg-433</strain>
    </source>
</reference>
<accession>A0A834FLS1</accession>
<protein>
    <submittedName>
        <fullName evidence="1">Uncharacterized protein</fullName>
    </submittedName>
</protein>
<dbReference type="EMBL" id="WKFB01000097">
    <property type="protein sequence ID" value="KAF6736065.1"/>
    <property type="molecule type" value="Genomic_DNA"/>
</dbReference>